<protein>
    <submittedName>
        <fullName evidence="1">Uncharacterized protein</fullName>
    </submittedName>
</protein>
<evidence type="ECO:0000313" key="2">
    <source>
        <dbReference type="Proteomes" id="UP000054217"/>
    </source>
</evidence>
<evidence type="ECO:0000313" key="1">
    <source>
        <dbReference type="EMBL" id="KIO08822.1"/>
    </source>
</evidence>
<proteinExistence type="predicted"/>
<organism evidence="1 2">
    <name type="scientific">Pisolithus tinctorius Marx 270</name>
    <dbReference type="NCBI Taxonomy" id="870435"/>
    <lineage>
        <taxon>Eukaryota</taxon>
        <taxon>Fungi</taxon>
        <taxon>Dikarya</taxon>
        <taxon>Basidiomycota</taxon>
        <taxon>Agaricomycotina</taxon>
        <taxon>Agaricomycetes</taxon>
        <taxon>Agaricomycetidae</taxon>
        <taxon>Boletales</taxon>
        <taxon>Sclerodermatineae</taxon>
        <taxon>Pisolithaceae</taxon>
        <taxon>Pisolithus</taxon>
    </lineage>
</organism>
<gene>
    <name evidence="1" type="ORF">M404DRAFT_997030</name>
</gene>
<accession>A0A0C3KGW8</accession>
<dbReference type="EMBL" id="KN831956">
    <property type="protein sequence ID" value="KIO08822.1"/>
    <property type="molecule type" value="Genomic_DNA"/>
</dbReference>
<reference evidence="1 2" key="1">
    <citation type="submission" date="2014-04" db="EMBL/GenBank/DDBJ databases">
        <authorList>
            <consortium name="DOE Joint Genome Institute"/>
            <person name="Kuo A."/>
            <person name="Kohler A."/>
            <person name="Costa M.D."/>
            <person name="Nagy L.G."/>
            <person name="Floudas D."/>
            <person name="Copeland A."/>
            <person name="Barry K.W."/>
            <person name="Cichocki N."/>
            <person name="Veneault-Fourrey C."/>
            <person name="LaButti K."/>
            <person name="Lindquist E.A."/>
            <person name="Lipzen A."/>
            <person name="Lundell T."/>
            <person name="Morin E."/>
            <person name="Murat C."/>
            <person name="Sun H."/>
            <person name="Tunlid A."/>
            <person name="Henrissat B."/>
            <person name="Grigoriev I.V."/>
            <person name="Hibbett D.S."/>
            <person name="Martin F."/>
            <person name="Nordberg H.P."/>
            <person name="Cantor M.N."/>
            <person name="Hua S.X."/>
        </authorList>
    </citation>
    <scope>NUCLEOTIDE SEQUENCE [LARGE SCALE GENOMIC DNA]</scope>
    <source>
        <strain evidence="1 2">Marx 270</strain>
    </source>
</reference>
<reference evidence="2" key="2">
    <citation type="submission" date="2015-01" db="EMBL/GenBank/DDBJ databases">
        <title>Evolutionary Origins and Diversification of the Mycorrhizal Mutualists.</title>
        <authorList>
            <consortium name="DOE Joint Genome Institute"/>
            <consortium name="Mycorrhizal Genomics Consortium"/>
            <person name="Kohler A."/>
            <person name="Kuo A."/>
            <person name="Nagy L.G."/>
            <person name="Floudas D."/>
            <person name="Copeland A."/>
            <person name="Barry K.W."/>
            <person name="Cichocki N."/>
            <person name="Veneault-Fourrey C."/>
            <person name="LaButti K."/>
            <person name="Lindquist E.A."/>
            <person name="Lipzen A."/>
            <person name="Lundell T."/>
            <person name="Morin E."/>
            <person name="Murat C."/>
            <person name="Riley R."/>
            <person name="Ohm R."/>
            <person name="Sun H."/>
            <person name="Tunlid A."/>
            <person name="Henrissat B."/>
            <person name="Grigoriev I.V."/>
            <person name="Hibbett D.S."/>
            <person name="Martin F."/>
        </authorList>
    </citation>
    <scope>NUCLEOTIDE SEQUENCE [LARGE SCALE GENOMIC DNA]</scope>
    <source>
        <strain evidence="2">Marx 270</strain>
    </source>
</reference>
<dbReference type="AlphaFoldDB" id="A0A0C3KGW8"/>
<dbReference type="Proteomes" id="UP000054217">
    <property type="component" value="Unassembled WGS sequence"/>
</dbReference>
<keyword evidence="2" id="KW-1185">Reference proteome</keyword>
<dbReference type="InParanoid" id="A0A0C3KGW8"/>
<dbReference type="HOGENOM" id="CLU_3051323_0_0_1"/>
<name>A0A0C3KGW8_PISTI</name>
<sequence length="54" mass="6032">MCVPMAIKVSPPSISVLPHQTDLGLSRPYYSGQNIGELLYMTSILLVRHLQIFC</sequence>